<feature type="transmembrane region" description="Helical" evidence="4">
    <location>
        <begin position="300"/>
        <end position="317"/>
    </location>
</feature>
<organism evidence="5 6">
    <name type="scientific">Tetranychus urticae</name>
    <name type="common">Two-spotted spider mite</name>
    <dbReference type="NCBI Taxonomy" id="32264"/>
    <lineage>
        <taxon>Eukaryota</taxon>
        <taxon>Metazoa</taxon>
        <taxon>Ecdysozoa</taxon>
        <taxon>Arthropoda</taxon>
        <taxon>Chelicerata</taxon>
        <taxon>Arachnida</taxon>
        <taxon>Acari</taxon>
        <taxon>Acariformes</taxon>
        <taxon>Trombidiformes</taxon>
        <taxon>Prostigmata</taxon>
        <taxon>Eleutherengona</taxon>
        <taxon>Raphignathae</taxon>
        <taxon>Tetranychoidea</taxon>
        <taxon>Tetranychidae</taxon>
        <taxon>Tetranychus</taxon>
    </lineage>
</organism>
<keyword evidence="3 4" id="KW-0472">Membrane</keyword>
<evidence type="ECO:0000256" key="1">
    <source>
        <dbReference type="ARBA" id="ARBA00022692"/>
    </source>
</evidence>
<keyword evidence="1 4" id="KW-0812">Transmembrane</keyword>
<sequence length="455" mass="51056">MDSKVNIIDYIKVNKFKLCQSLLCFASYAGLGAVITLLGTSLLDYQILTSSSFHTIVYLVQIRSVGYILGSISGNFSWKHLFASHFLEKVFHQTLILTFSNLVLGCTLIATPYFENVILLFIATLFIGITFGILEIYVHVYIGFLWKAESTNYLQALHMFFDVGALVSPVITRPFLLPIDPDEYNAQSNQTLTNLSSTTEVKIFTKNDLLIQYPHAIMGLFLFLVGIAFTITSFKDHSEQDSIEQETDQSSDQSLNWKQRVAIIVTALIVNFEFGANNLVSALGPAFAVKSNLKMTKQEAALLVTAYWSSCCIYRLIMIPAAIYFKESSLIIANSVIMICGAAVMGYTGDSNQTLIWISLILLSLGFSPCFAFAFGYIQKHFTVQSSMASAMFLCGTLGESIHPWIVSFYMESWSAFYSFYFAFIAILNALLCIFLVYFVTKFISHTRDEYLEVK</sequence>
<dbReference type="Gene3D" id="1.20.1250.20">
    <property type="entry name" value="MFS general substrate transporter like domains"/>
    <property type="match status" value="1"/>
</dbReference>
<feature type="transmembrane region" description="Helical" evidence="4">
    <location>
        <begin position="355"/>
        <end position="378"/>
    </location>
</feature>
<dbReference type="GO" id="GO:0022857">
    <property type="term" value="F:transmembrane transporter activity"/>
    <property type="evidence" value="ECO:0007669"/>
    <property type="project" value="InterPro"/>
</dbReference>
<evidence type="ECO:0000256" key="3">
    <source>
        <dbReference type="ARBA" id="ARBA00023136"/>
    </source>
</evidence>
<dbReference type="HOGENOM" id="CLU_028923_2_1_1"/>
<feature type="transmembrane region" description="Helical" evidence="4">
    <location>
        <begin position="55"/>
        <end position="78"/>
    </location>
</feature>
<accession>T1KSD0</accession>
<feature type="transmembrane region" description="Helical" evidence="4">
    <location>
        <begin position="261"/>
        <end position="280"/>
    </location>
</feature>
<feature type="transmembrane region" description="Helical" evidence="4">
    <location>
        <begin position="90"/>
        <end position="111"/>
    </location>
</feature>
<feature type="transmembrane region" description="Helical" evidence="4">
    <location>
        <begin position="216"/>
        <end position="234"/>
    </location>
</feature>
<dbReference type="Pfam" id="PF07690">
    <property type="entry name" value="MFS_1"/>
    <property type="match status" value="1"/>
</dbReference>
<dbReference type="STRING" id="32264.T1KSD0"/>
<evidence type="ECO:0000313" key="6">
    <source>
        <dbReference type="Proteomes" id="UP000015104"/>
    </source>
</evidence>
<feature type="transmembrane region" description="Helical" evidence="4">
    <location>
        <begin position="21"/>
        <end position="43"/>
    </location>
</feature>
<proteinExistence type="predicted"/>
<feature type="transmembrane region" description="Helical" evidence="4">
    <location>
        <begin position="390"/>
        <end position="411"/>
    </location>
</feature>
<keyword evidence="2 4" id="KW-1133">Transmembrane helix</keyword>
<evidence type="ECO:0000256" key="2">
    <source>
        <dbReference type="ARBA" id="ARBA00022989"/>
    </source>
</evidence>
<dbReference type="PANTHER" id="PTHR23121:SF9">
    <property type="entry name" value="SODIUM-DEPENDENT GLUCOSE TRANSPORTER 1"/>
    <property type="match status" value="1"/>
</dbReference>
<feature type="transmembrane region" description="Helical" evidence="4">
    <location>
        <begin position="329"/>
        <end position="349"/>
    </location>
</feature>
<feature type="transmembrane region" description="Helical" evidence="4">
    <location>
        <begin position="117"/>
        <end position="144"/>
    </location>
</feature>
<dbReference type="InterPro" id="IPR036259">
    <property type="entry name" value="MFS_trans_sf"/>
</dbReference>
<dbReference type="InterPro" id="IPR011701">
    <property type="entry name" value="MFS"/>
</dbReference>
<dbReference type="EMBL" id="CAEY01000424">
    <property type="status" value="NOT_ANNOTATED_CDS"/>
    <property type="molecule type" value="Genomic_DNA"/>
</dbReference>
<evidence type="ECO:0008006" key="7">
    <source>
        <dbReference type="Google" id="ProtNLM"/>
    </source>
</evidence>
<feature type="transmembrane region" description="Helical" evidence="4">
    <location>
        <begin position="417"/>
        <end position="440"/>
    </location>
</feature>
<dbReference type="AlphaFoldDB" id="T1KSD0"/>
<dbReference type="SUPFAM" id="SSF103473">
    <property type="entry name" value="MFS general substrate transporter"/>
    <property type="match status" value="1"/>
</dbReference>
<keyword evidence="6" id="KW-1185">Reference proteome</keyword>
<dbReference type="Proteomes" id="UP000015104">
    <property type="component" value="Unassembled WGS sequence"/>
</dbReference>
<evidence type="ECO:0000256" key="4">
    <source>
        <dbReference type="SAM" id="Phobius"/>
    </source>
</evidence>
<name>T1KSD0_TETUR</name>
<reference evidence="6" key="1">
    <citation type="submission" date="2011-08" db="EMBL/GenBank/DDBJ databases">
        <authorList>
            <person name="Rombauts S."/>
        </authorList>
    </citation>
    <scope>NUCLEOTIDE SEQUENCE</scope>
    <source>
        <strain evidence="6">London</strain>
    </source>
</reference>
<reference evidence="5" key="2">
    <citation type="submission" date="2015-06" db="UniProtKB">
        <authorList>
            <consortium name="EnsemblMetazoa"/>
        </authorList>
    </citation>
    <scope>IDENTIFICATION</scope>
</reference>
<dbReference type="EnsemblMetazoa" id="tetur19g02710.1">
    <property type="protein sequence ID" value="tetur19g02710.1"/>
    <property type="gene ID" value="tetur19g02710"/>
</dbReference>
<protein>
    <recommendedName>
        <fullName evidence="7">Major facilitator superfamily (MFS) profile domain-containing protein</fullName>
    </recommendedName>
</protein>
<evidence type="ECO:0000313" key="5">
    <source>
        <dbReference type="EnsemblMetazoa" id="tetur19g02710.1"/>
    </source>
</evidence>
<dbReference type="PANTHER" id="PTHR23121">
    <property type="entry name" value="SODIUM-DEPENDENT GLUCOSE TRANSPORTER 1"/>
    <property type="match status" value="1"/>
</dbReference>